<accession>A0A967BDG4</accession>
<evidence type="ECO:0000259" key="4">
    <source>
        <dbReference type="Pfam" id="PF01464"/>
    </source>
</evidence>
<dbReference type="PANTHER" id="PTHR37423:SF2">
    <property type="entry name" value="MEMBRANE-BOUND LYTIC MUREIN TRANSGLYCOSYLASE C"/>
    <property type="match status" value="1"/>
</dbReference>
<evidence type="ECO:0000313" key="5">
    <source>
        <dbReference type="EMBL" id="NHQ74031.1"/>
    </source>
</evidence>
<evidence type="ECO:0000256" key="2">
    <source>
        <dbReference type="ARBA" id="ARBA00009387"/>
    </source>
</evidence>
<protein>
    <submittedName>
        <fullName evidence="5">Lytic transglycosylase domain-containing protein</fullName>
    </submittedName>
</protein>
<dbReference type="Pfam" id="PF01464">
    <property type="entry name" value="SLT"/>
    <property type="match status" value="1"/>
</dbReference>
<evidence type="ECO:0000256" key="1">
    <source>
        <dbReference type="ARBA" id="ARBA00007734"/>
    </source>
</evidence>
<evidence type="ECO:0000256" key="3">
    <source>
        <dbReference type="ARBA" id="ARBA00022729"/>
    </source>
</evidence>
<dbReference type="SUPFAM" id="SSF48435">
    <property type="entry name" value="Bacterial muramidases"/>
    <property type="match status" value="1"/>
</dbReference>
<dbReference type="GO" id="GO:0042597">
    <property type="term" value="C:periplasmic space"/>
    <property type="evidence" value="ECO:0007669"/>
    <property type="project" value="InterPro"/>
</dbReference>
<proteinExistence type="inferred from homology"/>
<reference evidence="5" key="1">
    <citation type="submission" date="2020-03" db="EMBL/GenBank/DDBJ databases">
        <title>Roseovarius gahaiensis sp. nov., isolated from Gahai Saline Lake, China.</title>
        <authorList>
            <person name="Sun X."/>
        </authorList>
    </citation>
    <scope>NUCLEOTIDE SEQUENCE</scope>
    <source>
        <strain evidence="5">GH877</strain>
    </source>
</reference>
<dbReference type="InterPro" id="IPR023346">
    <property type="entry name" value="Lysozyme-like_dom_sf"/>
</dbReference>
<dbReference type="PANTHER" id="PTHR37423">
    <property type="entry name" value="SOLUBLE LYTIC MUREIN TRANSGLYCOSYLASE-RELATED"/>
    <property type="match status" value="1"/>
</dbReference>
<dbReference type="InterPro" id="IPR008939">
    <property type="entry name" value="Lytic_TGlycosylase_superhlx_U"/>
</dbReference>
<name>A0A967BDG4_9RHOB</name>
<dbReference type="InterPro" id="IPR008258">
    <property type="entry name" value="Transglycosylase_SLT_dom_1"/>
</dbReference>
<comment type="caution">
    <text evidence="5">The sequence shown here is derived from an EMBL/GenBank/DDBJ whole genome shotgun (WGS) entry which is preliminary data.</text>
</comment>
<feature type="domain" description="Transglycosylase SLT" evidence="4">
    <location>
        <begin position="495"/>
        <end position="597"/>
    </location>
</feature>
<keyword evidence="3" id="KW-0732">Signal</keyword>
<dbReference type="SUPFAM" id="SSF53955">
    <property type="entry name" value="Lysozyme-like"/>
    <property type="match status" value="1"/>
</dbReference>
<organism evidence="5 6">
    <name type="scientific">Roseovarius gahaiensis</name>
    <dbReference type="NCBI Taxonomy" id="2716691"/>
    <lineage>
        <taxon>Bacteria</taxon>
        <taxon>Pseudomonadati</taxon>
        <taxon>Pseudomonadota</taxon>
        <taxon>Alphaproteobacteria</taxon>
        <taxon>Rhodobacterales</taxon>
        <taxon>Roseobacteraceae</taxon>
        <taxon>Roseovarius</taxon>
    </lineage>
</organism>
<dbReference type="AlphaFoldDB" id="A0A967BDG4"/>
<dbReference type="Gene3D" id="1.10.530.10">
    <property type="match status" value="1"/>
</dbReference>
<comment type="similarity">
    <text evidence="1">Belongs to the transglycosylase Slt family.</text>
</comment>
<evidence type="ECO:0000313" key="6">
    <source>
        <dbReference type="Proteomes" id="UP000639775"/>
    </source>
</evidence>
<keyword evidence="6" id="KW-1185">Reference proteome</keyword>
<dbReference type="CDD" id="cd13401">
    <property type="entry name" value="Slt70-like"/>
    <property type="match status" value="1"/>
</dbReference>
<comment type="similarity">
    <text evidence="2">Belongs to the virb1 family.</text>
</comment>
<gene>
    <name evidence="5" type="ORF">HAT86_06065</name>
</gene>
<dbReference type="Proteomes" id="UP000639775">
    <property type="component" value="Unassembled WGS sequence"/>
</dbReference>
<dbReference type="GO" id="GO:0004553">
    <property type="term" value="F:hydrolase activity, hydrolyzing O-glycosyl compounds"/>
    <property type="evidence" value="ECO:0007669"/>
    <property type="project" value="InterPro"/>
</dbReference>
<dbReference type="Gene3D" id="1.25.20.10">
    <property type="entry name" value="Bacterial muramidases"/>
    <property type="match status" value="1"/>
</dbReference>
<sequence length="658" mass="71636">MQEIMRLFCFLIGLVVGAALGPAAVWAADPARIAPRPLASALNAMEAGRWDVAARLAARDGPAAASLIEWYRLSDGQGTPEQVLAFLGAHDDWPGLVYLRRQSEEALAETATDTQILAFFNGQLPQTGVGALAHARALFAADRVGEAEATLVLAWLTMDLSSEEHDQFIDRHGDLLARHHDTRLSMALWRGLRDVAQMLPLVGEERRAVAETRQKVESGTLSPDDVPEDLASDPLVAHAIFNRHLKDNNSDQAISVILDQSISDAGLGEPDRWAGWRRYLARAKMREGDAQTAYALAARHGLVDGSSFADLEWLAGYLALTYLDEPELALDHFQRFRVAVDTPISLGRAGYWIGRAQEALGDAEGAQIAYAQGAAHQTSFYGLLAAERAGLPSDPDLAGKTPVPDPDQADFPQRSVYKAAVLALAANELNLAERFFVQLAANLDATGLAQLGLLLERMEQPHLQVMIGKAGARRGIVVPGPYYALHPMTDMDLPVPMELALAIARRESEFDHRVVSGAGAMGLMQLMPGTASDMARTIGASDHSRARVFNDWAYNVQLGSAYLAGLADRFDGNVVMMSAGYNAGPGRPVRWMEDRGDPRAGDMDVVDWIEHIPFRETRNYVMRVAESLPVYRARLGKPPHPVPFLQELTGATLRPVSD</sequence>
<dbReference type="EMBL" id="JAAORB010000007">
    <property type="protein sequence ID" value="NHQ74031.1"/>
    <property type="molecule type" value="Genomic_DNA"/>
</dbReference>